<comment type="caution">
    <text evidence="1">The sequence shown here is derived from an EMBL/GenBank/DDBJ whole genome shotgun (WGS) entry which is preliminary data.</text>
</comment>
<sequence length="115" mass="13224">MHPTDIGCTRQAMGFQLPADASQELFPPYKEIRNTKENLKDLAFLLGGSSISPFPFVRFLNPTCYLKQQSVAKSALRVFCFCFPGFEEYLEVVFFSEGFIPMGIFEYHNFDRCNE</sequence>
<evidence type="ECO:0000313" key="2">
    <source>
        <dbReference type="Proteomes" id="UP000887116"/>
    </source>
</evidence>
<protein>
    <submittedName>
        <fullName evidence="1">Uncharacterized protein</fullName>
    </submittedName>
</protein>
<dbReference type="AlphaFoldDB" id="A0A8X6HA94"/>
<accession>A0A8X6HA94</accession>
<keyword evidence="2" id="KW-1185">Reference proteome</keyword>
<gene>
    <name evidence="1" type="ORF">TNCT_691701</name>
</gene>
<organism evidence="1 2">
    <name type="scientific">Trichonephila clavata</name>
    <name type="common">Joro spider</name>
    <name type="synonym">Nephila clavata</name>
    <dbReference type="NCBI Taxonomy" id="2740835"/>
    <lineage>
        <taxon>Eukaryota</taxon>
        <taxon>Metazoa</taxon>
        <taxon>Ecdysozoa</taxon>
        <taxon>Arthropoda</taxon>
        <taxon>Chelicerata</taxon>
        <taxon>Arachnida</taxon>
        <taxon>Araneae</taxon>
        <taxon>Araneomorphae</taxon>
        <taxon>Entelegynae</taxon>
        <taxon>Araneoidea</taxon>
        <taxon>Nephilidae</taxon>
        <taxon>Trichonephila</taxon>
    </lineage>
</organism>
<evidence type="ECO:0000313" key="1">
    <source>
        <dbReference type="EMBL" id="GFR20161.1"/>
    </source>
</evidence>
<proteinExistence type="predicted"/>
<dbReference type="Proteomes" id="UP000887116">
    <property type="component" value="Unassembled WGS sequence"/>
</dbReference>
<name>A0A8X6HA94_TRICU</name>
<reference evidence="1" key="1">
    <citation type="submission" date="2020-07" db="EMBL/GenBank/DDBJ databases">
        <title>Multicomponent nature underlies the extraordinary mechanical properties of spider dragline silk.</title>
        <authorList>
            <person name="Kono N."/>
            <person name="Nakamura H."/>
            <person name="Mori M."/>
            <person name="Yoshida Y."/>
            <person name="Ohtoshi R."/>
            <person name="Malay A.D."/>
            <person name="Moran D.A.P."/>
            <person name="Tomita M."/>
            <person name="Numata K."/>
            <person name="Arakawa K."/>
        </authorList>
    </citation>
    <scope>NUCLEOTIDE SEQUENCE</scope>
</reference>
<dbReference type="EMBL" id="BMAO01008018">
    <property type="protein sequence ID" value="GFR20161.1"/>
    <property type="molecule type" value="Genomic_DNA"/>
</dbReference>